<dbReference type="GO" id="GO:0016747">
    <property type="term" value="F:acyltransferase activity, transferring groups other than amino-acyl groups"/>
    <property type="evidence" value="ECO:0007669"/>
    <property type="project" value="InterPro"/>
</dbReference>
<dbReference type="PROSITE" id="PS51186">
    <property type="entry name" value="GNAT"/>
    <property type="match status" value="1"/>
</dbReference>
<evidence type="ECO:0000313" key="3">
    <source>
        <dbReference type="Proteomes" id="UP000018895"/>
    </source>
</evidence>
<dbReference type="EMBL" id="BAUU01000011">
    <property type="protein sequence ID" value="GAE30503.1"/>
    <property type="molecule type" value="Genomic_DNA"/>
</dbReference>
<dbReference type="Gene3D" id="3.40.630.30">
    <property type="match status" value="1"/>
</dbReference>
<dbReference type="PANTHER" id="PTHR43233:SF1">
    <property type="entry name" value="FAMILY N-ACETYLTRANSFERASE, PUTATIVE (AFU_ORTHOLOGUE AFUA_6G03350)-RELATED"/>
    <property type="match status" value="1"/>
</dbReference>
<keyword evidence="2" id="KW-0547">Nucleotide-binding</keyword>
<gene>
    <name evidence="2" type="ORF">JCM9152_1911</name>
</gene>
<keyword evidence="2" id="KW-0067">ATP-binding</keyword>
<dbReference type="RefSeq" id="WP_035343199.1">
    <property type="nucleotide sequence ID" value="NZ_BAUU01000011.1"/>
</dbReference>
<accession>W4QFS9</accession>
<sequence>MNHLTNITYQKEDDIPASELASVFKSSGIKRPADDLTRLQKMIDHADLLITARHQNQLVGIARAITDYSYCCYLSDLAVDIKYQHQGIGTELIRFIQAELSEEVALILLSAPSAMDYYPKMGFEPIDNGFKIARRQ</sequence>
<dbReference type="InterPro" id="IPR016181">
    <property type="entry name" value="Acyl_CoA_acyltransferase"/>
</dbReference>
<name>W4QFS9_9BACI</name>
<protein>
    <submittedName>
        <fullName evidence="2">Protein export cytoplasm protein SecA ATPase RNA helicase</fullName>
    </submittedName>
</protein>
<dbReference type="Proteomes" id="UP000018895">
    <property type="component" value="Unassembled WGS sequence"/>
</dbReference>
<keyword evidence="3" id="KW-1185">Reference proteome</keyword>
<evidence type="ECO:0000259" key="1">
    <source>
        <dbReference type="PROSITE" id="PS51186"/>
    </source>
</evidence>
<dbReference type="Pfam" id="PF13673">
    <property type="entry name" value="Acetyltransf_10"/>
    <property type="match status" value="1"/>
</dbReference>
<dbReference type="GO" id="GO:0004386">
    <property type="term" value="F:helicase activity"/>
    <property type="evidence" value="ECO:0007669"/>
    <property type="project" value="UniProtKB-KW"/>
</dbReference>
<dbReference type="InterPro" id="IPR000182">
    <property type="entry name" value="GNAT_dom"/>
</dbReference>
<keyword evidence="2" id="KW-0347">Helicase</keyword>
<dbReference type="OrthoDB" id="9775804at2"/>
<dbReference type="CDD" id="cd04301">
    <property type="entry name" value="NAT_SF"/>
    <property type="match status" value="1"/>
</dbReference>
<dbReference type="AlphaFoldDB" id="W4QFS9"/>
<dbReference type="STRING" id="1236971.JCM9152_1911"/>
<proteinExistence type="predicted"/>
<dbReference type="SUPFAM" id="SSF55729">
    <property type="entry name" value="Acyl-CoA N-acyltransferases (Nat)"/>
    <property type="match status" value="1"/>
</dbReference>
<keyword evidence="2" id="KW-0378">Hydrolase</keyword>
<dbReference type="PANTHER" id="PTHR43233">
    <property type="entry name" value="FAMILY N-ACETYLTRANSFERASE, PUTATIVE (AFU_ORTHOLOGUE AFUA_6G03350)-RELATED"/>
    <property type="match status" value="1"/>
</dbReference>
<comment type="caution">
    <text evidence="2">The sequence shown here is derived from an EMBL/GenBank/DDBJ whole genome shotgun (WGS) entry which is preliminary data.</text>
</comment>
<reference evidence="2" key="1">
    <citation type="journal article" date="2014" name="Genome Announc.">
        <title>Draft Genome Sequences of Three Alkaliphilic Bacillus Strains, Bacillus wakoensis JCM 9140T, Bacillus akibai JCM 9157T, and Bacillus hemicellulosilyticus JCM 9152T.</title>
        <authorList>
            <person name="Yuki M."/>
            <person name="Oshima K."/>
            <person name="Suda W."/>
            <person name="Oshida Y."/>
            <person name="Kitamura K."/>
            <person name="Iida T."/>
            <person name="Hattori M."/>
            <person name="Ohkuma M."/>
        </authorList>
    </citation>
    <scope>NUCLEOTIDE SEQUENCE [LARGE SCALE GENOMIC DNA]</scope>
    <source>
        <strain evidence="2">JCM 9152</strain>
    </source>
</reference>
<feature type="domain" description="N-acetyltransferase" evidence="1">
    <location>
        <begin position="7"/>
        <end position="136"/>
    </location>
</feature>
<evidence type="ECO:0000313" key="2">
    <source>
        <dbReference type="EMBL" id="GAE30503.1"/>
    </source>
</evidence>
<dbReference type="InterPro" id="IPR053144">
    <property type="entry name" value="Acetyltransferase_Butenolide"/>
</dbReference>
<organism evidence="2 3">
    <name type="scientific">Halalkalibacter hemicellulosilyticusJCM 9152</name>
    <dbReference type="NCBI Taxonomy" id="1236971"/>
    <lineage>
        <taxon>Bacteria</taxon>
        <taxon>Bacillati</taxon>
        <taxon>Bacillota</taxon>
        <taxon>Bacilli</taxon>
        <taxon>Bacillales</taxon>
        <taxon>Bacillaceae</taxon>
        <taxon>Halalkalibacter</taxon>
    </lineage>
</organism>